<dbReference type="InterPro" id="IPR007492">
    <property type="entry name" value="LytTR_DNA-bd_dom"/>
</dbReference>
<name>A0ABQ2C810_9LACO</name>
<dbReference type="Gene3D" id="2.40.50.1020">
    <property type="entry name" value="LytTr DNA-binding domain"/>
    <property type="match status" value="1"/>
</dbReference>
<sequence length="125" mass="14654">MKINCHVDNSVDEERAEIWVRKMTPKLADLLEYLNNNEQVLWCNHDKELVPVHYRDIFSIQTANHVLEVTTANNHYIYRKPISILKDQLTDDFIAASRSAIFNFKHIDHLELMDNGAIDVILKNH</sequence>
<dbReference type="Proteomes" id="UP000603295">
    <property type="component" value="Unassembled WGS sequence"/>
</dbReference>
<dbReference type="Pfam" id="PF04397">
    <property type="entry name" value="LytTR"/>
    <property type="match status" value="1"/>
</dbReference>
<dbReference type="EMBL" id="BMDS01000004">
    <property type="protein sequence ID" value="GGI63538.1"/>
    <property type="molecule type" value="Genomic_DNA"/>
</dbReference>
<proteinExistence type="predicted"/>
<dbReference type="RefSeq" id="WP_188357911.1">
    <property type="nucleotide sequence ID" value="NZ_JBNPXE010000001.1"/>
</dbReference>
<evidence type="ECO:0000259" key="1">
    <source>
        <dbReference type="PROSITE" id="PS50930"/>
    </source>
</evidence>
<organism evidence="2 3">
    <name type="scientific">Limosilactobacillus caviae</name>
    <dbReference type="NCBI Taxonomy" id="1769424"/>
    <lineage>
        <taxon>Bacteria</taxon>
        <taxon>Bacillati</taxon>
        <taxon>Bacillota</taxon>
        <taxon>Bacilli</taxon>
        <taxon>Lactobacillales</taxon>
        <taxon>Lactobacillaceae</taxon>
        <taxon>Limosilactobacillus</taxon>
    </lineage>
</organism>
<comment type="caution">
    <text evidence="2">The sequence shown here is derived from an EMBL/GenBank/DDBJ whole genome shotgun (WGS) entry which is preliminary data.</text>
</comment>
<accession>A0ABQ2C810</accession>
<gene>
    <name evidence="2" type="ORF">GCM10011459_13720</name>
</gene>
<dbReference type="SMART" id="SM00850">
    <property type="entry name" value="LytTR"/>
    <property type="match status" value="1"/>
</dbReference>
<feature type="domain" description="HTH LytTR-type" evidence="1">
    <location>
        <begin position="41"/>
        <end position="125"/>
    </location>
</feature>
<evidence type="ECO:0000313" key="3">
    <source>
        <dbReference type="Proteomes" id="UP000603295"/>
    </source>
</evidence>
<evidence type="ECO:0000313" key="2">
    <source>
        <dbReference type="EMBL" id="GGI63538.1"/>
    </source>
</evidence>
<keyword evidence="3" id="KW-1185">Reference proteome</keyword>
<reference evidence="3" key="1">
    <citation type="journal article" date="2019" name="Int. J. Syst. Evol. Microbiol.">
        <title>The Global Catalogue of Microorganisms (GCM) 10K type strain sequencing project: providing services to taxonomists for standard genome sequencing and annotation.</title>
        <authorList>
            <consortium name="The Broad Institute Genomics Platform"/>
            <consortium name="The Broad Institute Genome Sequencing Center for Infectious Disease"/>
            <person name="Wu L."/>
            <person name="Ma J."/>
        </authorList>
    </citation>
    <scope>NUCLEOTIDE SEQUENCE [LARGE SCALE GENOMIC DNA]</scope>
    <source>
        <strain evidence="3">CCM 8609</strain>
    </source>
</reference>
<dbReference type="PROSITE" id="PS50930">
    <property type="entry name" value="HTH_LYTTR"/>
    <property type="match status" value="1"/>
</dbReference>
<protein>
    <recommendedName>
        <fullName evidence="1">HTH LytTR-type domain-containing protein</fullName>
    </recommendedName>
</protein>